<comment type="similarity">
    <text evidence="1">Belongs to the GHMP kinase family. GalK subfamily.</text>
</comment>
<dbReference type="NCBIfam" id="TIGR00131">
    <property type="entry name" value="gal_kin"/>
    <property type="match status" value="1"/>
</dbReference>
<evidence type="ECO:0000256" key="2">
    <source>
        <dbReference type="ARBA" id="ARBA00022679"/>
    </source>
</evidence>
<proteinExistence type="inferred from homology"/>
<dbReference type="Gene3D" id="3.30.70.890">
    <property type="entry name" value="GHMP kinase, C-terminal domain"/>
    <property type="match status" value="1"/>
</dbReference>
<dbReference type="InterPro" id="IPR006206">
    <property type="entry name" value="Mevalonate/galactokinase"/>
</dbReference>
<evidence type="ECO:0000259" key="8">
    <source>
        <dbReference type="Pfam" id="PF00288"/>
    </source>
</evidence>
<evidence type="ECO:0000259" key="10">
    <source>
        <dbReference type="Pfam" id="PF10509"/>
    </source>
</evidence>
<keyword evidence="6" id="KW-0299">Galactose metabolism</keyword>
<evidence type="ECO:0000313" key="12">
    <source>
        <dbReference type="Proteomes" id="UP001501757"/>
    </source>
</evidence>
<keyword evidence="12" id="KW-1185">Reference proteome</keyword>
<evidence type="ECO:0000256" key="7">
    <source>
        <dbReference type="NCBIfam" id="TIGR00131"/>
    </source>
</evidence>
<dbReference type="PIRSF" id="PIRSF000530">
    <property type="entry name" value="Galactokinase"/>
    <property type="match status" value="1"/>
</dbReference>
<dbReference type="InterPro" id="IPR006204">
    <property type="entry name" value="GHMP_kinase_N_dom"/>
</dbReference>
<comment type="caution">
    <text evidence="11">The sequence shown here is derived from an EMBL/GenBank/DDBJ whole genome shotgun (WGS) entry which is preliminary data.</text>
</comment>
<name>A0ABN0XP57_9ALTE</name>
<dbReference type="EMBL" id="BAAAEI010000023">
    <property type="protein sequence ID" value="GAA0369143.1"/>
    <property type="molecule type" value="Genomic_DNA"/>
</dbReference>
<evidence type="ECO:0000256" key="6">
    <source>
        <dbReference type="ARBA" id="ARBA00023144"/>
    </source>
</evidence>
<accession>A0ABN0XP57</accession>
<gene>
    <name evidence="11" type="primary">galK</name>
    <name evidence="11" type="ORF">GCM10009092_36750</name>
</gene>
<dbReference type="SUPFAM" id="SSF55060">
    <property type="entry name" value="GHMP Kinase, C-terminal domain"/>
    <property type="match status" value="1"/>
</dbReference>
<evidence type="ECO:0000256" key="5">
    <source>
        <dbReference type="ARBA" id="ARBA00022840"/>
    </source>
</evidence>
<keyword evidence="3" id="KW-0547">Nucleotide-binding</keyword>
<dbReference type="PANTHER" id="PTHR10457">
    <property type="entry name" value="MEVALONATE KINASE/GALACTOKINASE"/>
    <property type="match status" value="1"/>
</dbReference>
<keyword evidence="6" id="KW-0119">Carbohydrate metabolism</keyword>
<dbReference type="PANTHER" id="PTHR10457:SF7">
    <property type="entry name" value="GALACTOKINASE-RELATED"/>
    <property type="match status" value="1"/>
</dbReference>
<evidence type="ECO:0000256" key="4">
    <source>
        <dbReference type="ARBA" id="ARBA00022777"/>
    </source>
</evidence>
<keyword evidence="4" id="KW-0418">Kinase</keyword>
<protein>
    <recommendedName>
        <fullName evidence="7">Galactokinase</fullName>
        <ecNumber evidence="7">2.7.1.6</ecNumber>
    </recommendedName>
</protein>
<dbReference type="PROSITE" id="PS00627">
    <property type="entry name" value="GHMP_KINASES_ATP"/>
    <property type="match status" value="1"/>
</dbReference>
<dbReference type="PRINTS" id="PR00473">
    <property type="entry name" value="GALCTOKINASE"/>
</dbReference>
<evidence type="ECO:0000313" key="11">
    <source>
        <dbReference type="EMBL" id="GAA0369143.1"/>
    </source>
</evidence>
<keyword evidence="2" id="KW-0808">Transferase</keyword>
<dbReference type="Pfam" id="PF00288">
    <property type="entry name" value="GHMP_kinases_N"/>
    <property type="match status" value="1"/>
</dbReference>
<dbReference type="InterPro" id="IPR014721">
    <property type="entry name" value="Ribsml_uS5_D2-typ_fold_subgr"/>
</dbReference>
<dbReference type="InterPro" id="IPR006203">
    <property type="entry name" value="GHMP_knse_ATP-bd_CS"/>
</dbReference>
<feature type="domain" description="Galactokinase N-terminal" evidence="10">
    <location>
        <begin position="10"/>
        <end position="58"/>
    </location>
</feature>
<dbReference type="InterPro" id="IPR013750">
    <property type="entry name" value="GHMP_kinase_C_dom"/>
</dbReference>
<dbReference type="EC" id="2.7.1.6" evidence="7"/>
<dbReference type="InterPro" id="IPR019539">
    <property type="entry name" value="GalKase_N"/>
</dbReference>
<dbReference type="Pfam" id="PF08544">
    <property type="entry name" value="GHMP_kinases_C"/>
    <property type="match status" value="1"/>
</dbReference>
<feature type="domain" description="GHMP kinase N-terminal" evidence="8">
    <location>
        <begin position="94"/>
        <end position="181"/>
    </location>
</feature>
<sequence length="383" mass="41160">MREMQPLLDAFRQHFSNPAAMLFRAPGRVNLMGEHTDYNQGFVLPCALNLYTYVICRPRPGPIITCRALVMPTQPDEFNLDQPILPREQGHWGNYVRGVAAVMRQRGVVLAGCELLIAGTLPQGVGLSSSASLEVALAMAFAAMAGQALTPQDNAGIGQQAENQFAGCQCGIMDQLICAAGVAEHALLLDCRDLAYQPVPIPDGLALMIIESGVKRKLTGSEYNLRRRQCEAAAAHLGKAWLRDVDAVQLVEHRHRLPALLAKRAAHVVSENDRTLSAAKALAEQDISALSQLMAASHRSMAEDFEISVPPIDFLVALLQEIIGEHGGARMTGGGFGGSVVALMPQALLADAEARVMGHYAQQTGLHPRVLLCTAAQGAQRLI</sequence>
<dbReference type="Gene3D" id="3.30.230.10">
    <property type="match status" value="1"/>
</dbReference>
<dbReference type="SUPFAM" id="SSF54211">
    <property type="entry name" value="Ribosomal protein S5 domain 2-like"/>
    <property type="match status" value="1"/>
</dbReference>
<keyword evidence="5" id="KW-0067">ATP-binding</keyword>
<dbReference type="RefSeq" id="WP_343846949.1">
    <property type="nucleotide sequence ID" value="NZ_BAAAEI010000023.1"/>
</dbReference>
<feature type="domain" description="GHMP kinase C-terminal" evidence="9">
    <location>
        <begin position="278"/>
        <end position="350"/>
    </location>
</feature>
<dbReference type="PRINTS" id="PR00959">
    <property type="entry name" value="MEVGALKINASE"/>
</dbReference>
<evidence type="ECO:0000256" key="1">
    <source>
        <dbReference type="ARBA" id="ARBA00006566"/>
    </source>
</evidence>
<evidence type="ECO:0000256" key="3">
    <source>
        <dbReference type="ARBA" id="ARBA00022741"/>
    </source>
</evidence>
<dbReference type="Proteomes" id="UP001501757">
    <property type="component" value="Unassembled WGS sequence"/>
</dbReference>
<dbReference type="InterPro" id="IPR000705">
    <property type="entry name" value="Galactokinase"/>
</dbReference>
<dbReference type="InterPro" id="IPR020568">
    <property type="entry name" value="Ribosomal_Su5_D2-typ_SF"/>
</dbReference>
<reference evidence="11 12" key="1">
    <citation type="journal article" date="2019" name="Int. J. Syst. Evol. Microbiol.">
        <title>The Global Catalogue of Microorganisms (GCM) 10K type strain sequencing project: providing services to taxonomists for standard genome sequencing and annotation.</title>
        <authorList>
            <consortium name="The Broad Institute Genomics Platform"/>
            <consortium name="The Broad Institute Genome Sequencing Center for Infectious Disease"/>
            <person name="Wu L."/>
            <person name="Ma J."/>
        </authorList>
    </citation>
    <scope>NUCLEOTIDE SEQUENCE [LARGE SCALE GENOMIC DNA]</scope>
    <source>
        <strain evidence="11 12">JCM 13378</strain>
    </source>
</reference>
<evidence type="ECO:0000259" key="9">
    <source>
        <dbReference type="Pfam" id="PF08544"/>
    </source>
</evidence>
<organism evidence="11 12">
    <name type="scientific">Bowmanella denitrificans</name>
    <dbReference type="NCBI Taxonomy" id="366582"/>
    <lineage>
        <taxon>Bacteria</taxon>
        <taxon>Pseudomonadati</taxon>
        <taxon>Pseudomonadota</taxon>
        <taxon>Gammaproteobacteria</taxon>
        <taxon>Alteromonadales</taxon>
        <taxon>Alteromonadaceae</taxon>
        <taxon>Bowmanella</taxon>
    </lineage>
</organism>
<dbReference type="InterPro" id="IPR036554">
    <property type="entry name" value="GHMP_kinase_C_sf"/>
</dbReference>
<dbReference type="Pfam" id="PF10509">
    <property type="entry name" value="GalKase_gal_bdg"/>
    <property type="match status" value="1"/>
</dbReference>